<dbReference type="SUPFAM" id="SSF48208">
    <property type="entry name" value="Six-hairpin glycosidases"/>
    <property type="match status" value="1"/>
</dbReference>
<feature type="region of interest" description="Disordered" evidence="14">
    <location>
        <begin position="458"/>
        <end position="483"/>
    </location>
</feature>
<keyword evidence="7 13" id="KW-0136">Cellulose degradation</keyword>
<dbReference type="InterPro" id="IPR001701">
    <property type="entry name" value="Glyco_hydro_9"/>
</dbReference>
<dbReference type="FunFam" id="1.50.10.10:FF:000020">
    <property type="entry name" value="Endoglucanase"/>
    <property type="match status" value="1"/>
</dbReference>
<keyword evidence="8" id="KW-0325">Glycoprotein</keyword>
<dbReference type="Pfam" id="PF09478">
    <property type="entry name" value="CBM49"/>
    <property type="match status" value="1"/>
</dbReference>
<dbReference type="AlphaFoldDB" id="A0ABD3IAY8"/>
<dbReference type="InterPro" id="IPR008928">
    <property type="entry name" value="6-hairpin_glycosidase_sf"/>
</dbReference>
<feature type="chain" id="PRO_5044526621" description="Endoglucanase" evidence="13">
    <location>
        <begin position="32"/>
        <end position="639"/>
    </location>
</feature>
<evidence type="ECO:0000256" key="6">
    <source>
        <dbReference type="ARBA" id="ARBA00022801"/>
    </source>
</evidence>
<comment type="catalytic activity">
    <reaction evidence="1 13">
        <text>Endohydrolysis of (1-&gt;4)-beta-D-glucosidic linkages in cellulose, lichenin and cereal beta-D-glucans.</text>
        <dbReference type="EC" id="3.2.1.4"/>
    </reaction>
</comment>
<keyword evidence="11 12" id="KW-0624">Polysaccharide degradation</keyword>
<dbReference type="GO" id="GO:0030245">
    <property type="term" value="P:cellulose catabolic process"/>
    <property type="evidence" value="ECO:0007669"/>
    <property type="project" value="UniProtKB-KW"/>
</dbReference>
<dbReference type="Proteomes" id="UP001633002">
    <property type="component" value="Unassembled WGS sequence"/>
</dbReference>
<name>A0ABD3IAY8_9MARC</name>
<evidence type="ECO:0000256" key="10">
    <source>
        <dbReference type="ARBA" id="ARBA00023295"/>
    </source>
</evidence>
<evidence type="ECO:0000256" key="14">
    <source>
        <dbReference type="SAM" id="MobiDB-lite"/>
    </source>
</evidence>
<keyword evidence="9 12" id="KW-0119">Carbohydrate metabolism</keyword>
<feature type="signal peptide" evidence="13">
    <location>
        <begin position="1"/>
        <end position="31"/>
    </location>
</feature>
<keyword evidence="6 12" id="KW-0378">Hydrolase</keyword>
<evidence type="ECO:0000313" key="16">
    <source>
        <dbReference type="EMBL" id="KAL3699704.1"/>
    </source>
</evidence>
<keyword evidence="17" id="KW-1185">Reference proteome</keyword>
<accession>A0ABD3IAY8</accession>
<evidence type="ECO:0000256" key="2">
    <source>
        <dbReference type="ARBA" id="ARBA00004613"/>
    </source>
</evidence>
<dbReference type="Pfam" id="PF00759">
    <property type="entry name" value="Glyco_hydro_9"/>
    <property type="match status" value="1"/>
</dbReference>
<proteinExistence type="inferred from homology"/>
<comment type="similarity">
    <text evidence="3 12 13">Belongs to the glycosyl hydrolase 9 (cellulase E) family.</text>
</comment>
<evidence type="ECO:0000256" key="9">
    <source>
        <dbReference type="ARBA" id="ARBA00023277"/>
    </source>
</evidence>
<dbReference type="EMBL" id="JBJQOH010000001">
    <property type="protein sequence ID" value="KAL3699704.1"/>
    <property type="molecule type" value="Genomic_DNA"/>
</dbReference>
<organism evidence="16 17">
    <name type="scientific">Riccia sorocarpa</name>
    <dbReference type="NCBI Taxonomy" id="122646"/>
    <lineage>
        <taxon>Eukaryota</taxon>
        <taxon>Viridiplantae</taxon>
        <taxon>Streptophyta</taxon>
        <taxon>Embryophyta</taxon>
        <taxon>Marchantiophyta</taxon>
        <taxon>Marchantiopsida</taxon>
        <taxon>Marchantiidae</taxon>
        <taxon>Marchantiales</taxon>
        <taxon>Ricciaceae</taxon>
        <taxon>Riccia</taxon>
    </lineage>
</organism>
<evidence type="ECO:0000256" key="1">
    <source>
        <dbReference type="ARBA" id="ARBA00000966"/>
    </source>
</evidence>
<keyword evidence="10 12" id="KW-0326">Glycosidase</keyword>
<evidence type="ECO:0000256" key="3">
    <source>
        <dbReference type="ARBA" id="ARBA00007072"/>
    </source>
</evidence>
<gene>
    <name evidence="16" type="ORF">R1sor_017726</name>
</gene>
<protein>
    <recommendedName>
        <fullName evidence="13">Endoglucanase</fullName>
        <ecNumber evidence="13">3.2.1.4</ecNumber>
    </recommendedName>
</protein>
<dbReference type="InterPro" id="IPR019028">
    <property type="entry name" value="CBM_49"/>
</dbReference>
<evidence type="ECO:0000256" key="5">
    <source>
        <dbReference type="ARBA" id="ARBA00022729"/>
    </source>
</evidence>
<evidence type="ECO:0000259" key="15">
    <source>
        <dbReference type="SMART" id="SM01063"/>
    </source>
</evidence>
<evidence type="ECO:0000256" key="12">
    <source>
        <dbReference type="PROSITE-ProRule" id="PRU10059"/>
    </source>
</evidence>
<evidence type="ECO:0000313" key="17">
    <source>
        <dbReference type="Proteomes" id="UP001633002"/>
    </source>
</evidence>
<feature type="region of interest" description="Disordered" evidence="14">
    <location>
        <begin position="505"/>
        <end position="538"/>
    </location>
</feature>
<dbReference type="Gene3D" id="1.50.10.10">
    <property type="match status" value="1"/>
</dbReference>
<comment type="caution">
    <text evidence="16">The sequence shown here is derived from an EMBL/GenBank/DDBJ whole genome shotgun (WGS) entry which is preliminary data.</text>
</comment>
<feature type="active site" evidence="12">
    <location>
        <position position="420"/>
    </location>
</feature>
<comment type="subcellular location">
    <subcellularLocation>
        <location evidence="2">Secreted</location>
    </subcellularLocation>
</comment>
<evidence type="ECO:0000256" key="13">
    <source>
        <dbReference type="RuleBase" id="RU361166"/>
    </source>
</evidence>
<dbReference type="EC" id="3.2.1.4" evidence="13"/>
<dbReference type="InterPro" id="IPR012341">
    <property type="entry name" value="6hp_glycosidase-like_sf"/>
</dbReference>
<dbReference type="SMART" id="SM01063">
    <property type="entry name" value="CBM49"/>
    <property type="match status" value="1"/>
</dbReference>
<feature type="domain" description="Carbohydrate binding" evidence="15">
    <location>
        <begin position="543"/>
        <end position="626"/>
    </location>
</feature>
<dbReference type="InterPro" id="IPR018221">
    <property type="entry name" value="Glyco_hydro_9_His_AS"/>
</dbReference>
<evidence type="ECO:0000256" key="11">
    <source>
        <dbReference type="ARBA" id="ARBA00023326"/>
    </source>
</evidence>
<keyword evidence="4" id="KW-0964">Secreted</keyword>
<evidence type="ECO:0000256" key="7">
    <source>
        <dbReference type="ARBA" id="ARBA00023001"/>
    </source>
</evidence>
<reference evidence="16 17" key="1">
    <citation type="submission" date="2024-09" db="EMBL/GenBank/DDBJ databases">
        <title>Chromosome-scale assembly of Riccia sorocarpa.</title>
        <authorList>
            <person name="Paukszto L."/>
        </authorList>
    </citation>
    <scope>NUCLEOTIDE SEQUENCE [LARGE SCALE GENOMIC DNA]</scope>
    <source>
        <strain evidence="16">LP-2024</strain>
        <tissue evidence="16">Aerial parts of the thallus</tissue>
    </source>
</reference>
<sequence length="639" mass="70421">MTGSIMGQKYFTQIIFLISCCSSFFLQHSLAHDYAQALDLSFQYFEAQRSGPLPPNQRVTWRGDSAIEDGNAQGIDLVGGYYDAGDNVKFQFPMAYTITTLAWSVIEYRSQLEQLGQLQYALDAVKWGTDYFIKAHPEPNVLWAEVGDGATDHACWMRPEDMTTPRTAYKIDASNPGSDVAAETAAAMAAASIVFKDSDPDYANTLVTHATQLFNFADRFRANYDVSLPVVKNFYASLSGYNDELLWAAMWLLEATSEPYYQNYVVQNAVALGGLAGTGSIQFGWDVKYSGVHFLASKMLMEGRTGLNTDAFKAYQTQAESAICSALGMSGTPIKRTNGGLFHVQDWNNLQFVTGASFLITAYGDYLARNSQTLTCSGQIVQPSQLLALAQQQIDYVLGTNPKNFSYMVGYGTSYPQCPHHRGASIVSIKTDSAFVACDAGYEEWYQRPEPNPNVLSGAVVGGPDQDDNYTDERDNFQGGESATYNSGPIVGVLARLAGSSLSSTSSGNEFSEAAIHPHESRATNTQQDQQTRGESDEFDLKLDIHQELVSKWRRGKAMFFKVQCTVTNRNEHAVKKLILTSNELEGPVIGLHRLRGRKNSFTLPKKLKALQPGEAFNFTYVSVKAMKAEISVKQALLE</sequence>
<keyword evidence="5 13" id="KW-0732">Signal</keyword>
<dbReference type="GO" id="GO:0008810">
    <property type="term" value="F:cellulase activity"/>
    <property type="evidence" value="ECO:0007669"/>
    <property type="project" value="UniProtKB-EC"/>
</dbReference>
<evidence type="ECO:0000256" key="8">
    <source>
        <dbReference type="ARBA" id="ARBA00023180"/>
    </source>
</evidence>
<dbReference type="PROSITE" id="PS00592">
    <property type="entry name" value="GH9_2"/>
    <property type="match status" value="1"/>
</dbReference>
<evidence type="ECO:0000256" key="4">
    <source>
        <dbReference type="ARBA" id="ARBA00022525"/>
    </source>
</evidence>
<dbReference type="PANTHER" id="PTHR22298">
    <property type="entry name" value="ENDO-1,4-BETA-GLUCANASE"/>
    <property type="match status" value="1"/>
</dbReference>
<dbReference type="GO" id="GO:0005576">
    <property type="term" value="C:extracellular region"/>
    <property type="evidence" value="ECO:0007669"/>
    <property type="project" value="UniProtKB-SubCell"/>
</dbReference>